<evidence type="ECO:0000313" key="3">
    <source>
        <dbReference type="Proteomes" id="UP000479710"/>
    </source>
</evidence>
<keyword evidence="3" id="KW-1185">Reference proteome</keyword>
<protein>
    <submittedName>
        <fullName evidence="2">Uncharacterized protein</fullName>
    </submittedName>
</protein>
<dbReference type="EMBL" id="SPHZ02000008">
    <property type="protein sequence ID" value="KAF0902273.1"/>
    <property type="molecule type" value="Genomic_DNA"/>
</dbReference>
<dbReference type="AlphaFoldDB" id="A0A6G1CRL2"/>
<gene>
    <name evidence="2" type="ORF">E2562_015499</name>
</gene>
<sequence length="94" mass="10202">MAEAEVGTIGGRGRDRANGRARVSARKACPLGRGEDGLQWQQWIFLLEMSPIIPHRRASSSPPLPQPPPFPTPSCLFSLSTLPHRLLSICASSL</sequence>
<name>A0A6G1CRL2_9ORYZ</name>
<reference evidence="2 3" key="1">
    <citation type="submission" date="2019-11" db="EMBL/GenBank/DDBJ databases">
        <title>Whole genome sequence of Oryza granulata.</title>
        <authorList>
            <person name="Li W."/>
        </authorList>
    </citation>
    <scope>NUCLEOTIDE SEQUENCE [LARGE SCALE GENOMIC DNA]</scope>
    <source>
        <strain evidence="3">cv. Menghai</strain>
        <tissue evidence="2">Leaf</tissue>
    </source>
</reference>
<accession>A0A6G1CRL2</accession>
<evidence type="ECO:0000313" key="2">
    <source>
        <dbReference type="EMBL" id="KAF0902273.1"/>
    </source>
</evidence>
<evidence type="ECO:0000256" key="1">
    <source>
        <dbReference type="SAM" id="MobiDB-lite"/>
    </source>
</evidence>
<comment type="caution">
    <text evidence="2">The sequence shown here is derived from an EMBL/GenBank/DDBJ whole genome shotgun (WGS) entry which is preliminary data.</text>
</comment>
<dbReference type="Proteomes" id="UP000479710">
    <property type="component" value="Unassembled WGS sequence"/>
</dbReference>
<proteinExistence type="predicted"/>
<organism evidence="2 3">
    <name type="scientific">Oryza meyeriana var. granulata</name>
    <dbReference type="NCBI Taxonomy" id="110450"/>
    <lineage>
        <taxon>Eukaryota</taxon>
        <taxon>Viridiplantae</taxon>
        <taxon>Streptophyta</taxon>
        <taxon>Embryophyta</taxon>
        <taxon>Tracheophyta</taxon>
        <taxon>Spermatophyta</taxon>
        <taxon>Magnoliopsida</taxon>
        <taxon>Liliopsida</taxon>
        <taxon>Poales</taxon>
        <taxon>Poaceae</taxon>
        <taxon>BOP clade</taxon>
        <taxon>Oryzoideae</taxon>
        <taxon>Oryzeae</taxon>
        <taxon>Oryzinae</taxon>
        <taxon>Oryza</taxon>
        <taxon>Oryza meyeriana</taxon>
    </lineage>
</organism>
<feature type="region of interest" description="Disordered" evidence="1">
    <location>
        <begin position="1"/>
        <end position="21"/>
    </location>
</feature>